<gene>
    <name evidence="2" type="ORF">EG028_10250</name>
</gene>
<feature type="transmembrane region" description="Helical" evidence="1">
    <location>
        <begin position="46"/>
        <end position="67"/>
    </location>
</feature>
<organism evidence="2 3">
    <name type="scientific">Chitinophaga barathri</name>
    <dbReference type="NCBI Taxonomy" id="1647451"/>
    <lineage>
        <taxon>Bacteria</taxon>
        <taxon>Pseudomonadati</taxon>
        <taxon>Bacteroidota</taxon>
        <taxon>Chitinophagia</taxon>
        <taxon>Chitinophagales</taxon>
        <taxon>Chitinophagaceae</taxon>
        <taxon>Chitinophaga</taxon>
    </lineage>
</organism>
<evidence type="ECO:0000256" key="1">
    <source>
        <dbReference type="SAM" id="Phobius"/>
    </source>
</evidence>
<dbReference type="EMBL" id="RMBX01000005">
    <property type="protein sequence ID" value="RPD41061.1"/>
    <property type="molecule type" value="Genomic_DNA"/>
</dbReference>
<proteinExistence type="predicted"/>
<keyword evidence="1" id="KW-0472">Membrane</keyword>
<keyword evidence="3" id="KW-1185">Reference proteome</keyword>
<keyword evidence="1" id="KW-1133">Transmembrane helix</keyword>
<sequence length="223" mass="24762">MQAPRIPVNGSFSEVFSVFQNPARLVSLQHVTAGLYTERRFMLRELSMHALALGMPLAGGVMGVKLWQLGYRYYREQLFGLGYALPLGKRLRAAAGFNYRRGGVGGELGVDWLLTPQLNMGVHLYHPGSDDAASMVMLGYKASEQVMMEAAFRKDVSMPLSVRVQCTYWPVKRFLVLGGWATQPVYQYAGIGYGVEKWRIGVTGSFHHTLGITPGISLVWGKE</sequence>
<dbReference type="Proteomes" id="UP000279089">
    <property type="component" value="Unassembled WGS sequence"/>
</dbReference>
<protein>
    <recommendedName>
        <fullName evidence="4">Type IX secretion system membrane protein PorP/SprF</fullName>
    </recommendedName>
</protein>
<evidence type="ECO:0008006" key="4">
    <source>
        <dbReference type="Google" id="ProtNLM"/>
    </source>
</evidence>
<keyword evidence="1" id="KW-0812">Transmembrane</keyword>
<evidence type="ECO:0000313" key="2">
    <source>
        <dbReference type="EMBL" id="RPD41061.1"/>
    </source>
</evidence>
<accession>A0A3N4MBP9</accession>
<comment type="caution">
    <text evidence="2">The sequence shown here is derived from an EMBL/GenBank/DDBJ whole genome shotgun (WGS) entry which is preliminary data.</text>
</comment>
<evidence type="ECO:0000313" key="3">
    <source>
        <dbReference type="Proteomes" id="UP000279089"/>
    </source>
</evidence>
<reference evidence="3" key="1">
    <citation type="submission" date="2018-11" db="EMBL/GenBank/DDBJ databases">
        <title>Chitinophaga lutea sp.nov., isolate from arsenic contaminated soil.</title>
        <authorList>
            <person name="Zong Y."/>
        </authorList>
    </citation>
    <scope>NUCLEOTIDE SEQUENCE [LARGE SCALE GENOMIC DNA]</scope>
    <source>
        <strain evidence="3">YLT18</strain>
    </source>
</reference>
<dbReference type="AlphaFoldDB" id="A0A3N4MBP9"/>
<name>A0A3N4MBP9_9BACT</name>
<dbReference type="OrthoDB" id="664260at2"/>